<dbReference type="Proteomes" id="UP000032726">
    <property type="component" value="Chromosome"/>
</dbReference>
<proteinExistence type="predicted"/>
<sequence>MDKILRTVALVLLFFLGITGLWGGYELMNDPSGESLKMPMELLENTPFDDYLIPGILLFFGNGALSLLIAVLTIKKVRYHPYLIVFQGTILLVWLTTELIINIDFFFPQTHITYYLVSILLIVVGLRLHRSENKPERTDN</sequence>
<accession>A0A0D5YQW6</accession>
<evidence type="ECO:0000313" key="2">
    <source>
        <dbReference type="EMBL" id="AKA34283.1"/>
    </source>
</evidence>
<keyword evidence="1" id="KW-1133">Transmembrane helix</keyword>
<evidence type="ECO:0000256" key="1">
    <source>
        <dbReference type="SAM" id="Phobius"/>
    </source>
</evidence>
<evidence type="ECO:0000313" key="3">
    <source>
        <dbReference type="Proteomes" id="UP000032726"/>
    </source>
</evidence>
<dbReference type="EMBL" id="CP011071">
    <property type="protein sequence ID" value="AKA34283.1"/>
    <property type="molecule type" value="Genomic_DNA"/>
</dbReference>
<feature type="transmembrane region" description="Helical" evidence="1">
    <location>
        <begin position="51"/>
        <end position="72"/>
    </location>
</feature>
<reference evidence="2 3" key="1">
    <citation type="submission" date="2015-03" db="EMBL/GenBank/DDBJ databases">
        <title>Complete genome sequence of Muricauda lutaonensis CC-HSB-11T, isolated from a coastal hot spring.</title>
        <authorList>
            <person name="Kim K.M."/>
        </authorList>
    </citation>
    <scope>NUCLEOTIDE SEQUENCE [LARGE SCALE GENOMIC DNA]</scope>
    <source>
        <strain evidence="2 3">CC-HSB-11</strain>
    </source>
</reference>
<organism evidence="2 3">
    <name type="scientific">Flagellimonas lutaonensis</name>
    <dbReference type="NCBI Taxonomy" id="516051"/>
    <lineage>
        <taxon>Bacteria</taxon>
        <taxon>Pseudomonadati</taxon>
        <taxon>Bacteroidota</taxon>
        <taxon>Flavobacteriia</taxon>
        <taxon>Flavobacteriales</taxon>
        <taxon>Flavobacteriaceae</taxon>
        <taxon>Flagellimonas</taxon>
    </lineage>
</organism>
<name>A0A0D5YQW6_9FLAO</name>
<protein>
    <submittedName>
        <fullName evidence="2">Uncharacterized protein</fullName>
    </submittedName>
</protein>
<feature type="transmembrane region" description="Helical" evidence="1">
    <location>
        <begin position="84"/>
        <end position="106"/>
    </location>
</feature>
<dbReference type="HOGENOM" id="CLU_116245_1_0_10"/>
<dbReference type="AlphaFoldDB" id="A0A0D5YQW6"/>
<keyword evidence="1" id="KW-0472">Membrane</keyword>
<dbReference type="RefSeq" id="WP_052698876.1">
    <property type="nucleotide sequence ID" value="NZ_CP011071.1"/>
</dbReference>
<gene>
    <name evidence="2" type="ORF">VC82_613</name>
</gene>
<feature type="transmembrane region" description="Helical" evidence="1">
    <location>
        <begin position="112"/>
        <end position="128"/>
    </location>
</feature>
<dbReference type="OrthoDB" id="1909107at2"/>
<dbReference type="STRING" id="516051.VC82_613"/>
<keyword evidence="3" id="KW-1185">Reference proteome</keyword>
<keyword evidence="1" id="KW-0812">Transmembrane</keyword>
<feature type="transmembrane region" description="Helical" evidence="1">
    <location>
        <begin position="7"/>
        <end position="25"/>
    </location>
</feature>
<dbReference type="KEGG" id="mlt:VC82_613"/>